<evidence type="ECO:0000313" key="5">
    <source>
        <dbReference type="Proteomes" id="UP000617402"/>
    </source>
</evidence>
<feature type="region of interest" description="Disordered" evidence="2">
    <location>
        <begin position="218"/>
        <end position="259"/>
    </location>
</feature>
<name>A0ABR7T3W5_HELCL</name>
<feature type="compositionally biased region" description="Gly residues" evidence="2">
    <location>
        <begin position="231"/>
        <end position="247"/>
    </location>
</feature>
<protein>
    <submittedName>
        <fullName evidence="4">DnaD domain protein</fullName>
    </submittedName>
</protein>
<gene>
    <name evidence="4" type="ORF">H1S01_13250</name>
</gene>
<keyword evidence="5" id="KW-1185">Reference proteome</keyword>
<dbReference type="NCBIfam" id="TIGR01446">
    <property type="entry name" value="DnaD_dom"/>
    <property type="match status" value="1"/>
</dbReference>
<feature type="domain" description="DnaB/C C-terminal" evidence="3">
    <location>
        <begin position="376"/>
        <end position="429"/>
    </location>
</feature>
<comment type="caution">
    <text evidence="4">The sequence shown here is derived from an EMBL/GenBank/DDBJ whole genome shotgun (WGS) entry which is preliminary data.</text>
</comment>
<comment type="similarity">
    <text evidence="1">Belongs to the DnaB/DnaD family.</text>
</comment>
<dbReference type="InterPro" id="IPR006343">
    <property type="entry name" value="DnaB/C_C"/>
</dbReference>
<dbReference type="InterPro" id="IPR034829">
    <property type="entry name" value="DnaD-like_sf"/>
</dbReference>
<reference evidence="4 5" key="1">
    <citation type="submission" date="2020-07" db="EMBL/GenBank/DDBJ databases">
        <title>Draft whole-genome sequence of Heliobacterium chlorum DSM 3682, type strain.</title>
        <authorList>
            <person name="Kyndt J.A."/>
            <person name="Meyer T.E."/>
            <person name="Imhoff J.F."/>
        </authorList>
    </citation>
    <scope>NUCLEOTIDE SEQUENCE [LARGE SCALE GENOMIC DNA]</scope>
    <source>
        <strain evidence="4 5">DSM 3682</strain>
    </source>
</reference>
<evidence type="ECO:0000256" key="2">
    <source>
        <dbReference type="SAM" id="MobiDB-lite"/>
    </source>
</evidence>
<dbReference type="Proteomes" id="UP000617402">
    <property type="component" value="Unassembled WGS sequence"/>
</dbReference>
<dbReference type="Gene3D" id="1.10.10.630">
    <property type="entry name" value="DnaD domain-like"/>
    <property type="match status" value="1"/>
</dbReference>
<dbReference type="SUPFAM" id="SSF158499">
    <property type="entry name" value="DnaD domain-like"/>
    <property type="match status" value="1"/>
</dbReference>
<evidence type="ECO:0000259" key="3">
    <source>
        <dbReference type="Pfam" id="PF07261"/>
    </source>
</evidence>
<sequence>MAPIIAQWMQRLWETRSLHLHNLLYHSQEELQLSNDLMQELLVIEERVMAAGSEGIPGASLPRHVADTIARLKKMQLLAMSCKEDRVFISFEPLFAKLVHCQVGDVDSMQQYIQIHDEIQEEMRRLDDTRSRQVIERNQLDEERKGLREREERLVVWEDELRQWQKSLMEKDQLLHQMQLQLTAEERRLQEQQQKINEETMDLENLRRELEEVRRHLEQQAAGKFASPTGTGKGSSLGNGLGTGQGTVPGQASSRNAAAAAVEDDRPIVQFLQQLRGQAINHDDVREIRKMQARYRWSDELLLAFLEMVAAHSQLHQKTVPTVADFRRQAELISAWGVDSVDKLQDFYRRKSYVDDKICEVWTTLGSRIKINDVFRDMYLKWSKTWGFSHEVILRACEETYKGAANPNLNYVDMILLRWRQAGVRTVEEGDRETERFKQMRTRGGGAGRAATAGSPQRGPLAGVNVMPKSEEEAKAYERFNDI</sequence>
<accession>A0ABR7T3W5</accession>
<dbReference type="RefSeq" id="WP_188040928.1">
    <property type="nucleotide sequence ID" value="NZ_JACVHF010000014.1"/>
</dbReference>
<proteinExistence type="inferred from homology"/>
<organism evidence="4 5">
    <name type="scientific">Heliobacterium chlorum</name>
    <dbReference type="NCBI Taxonomy" id="2698"/>
    <lineage>
        <taxon>Bacteria</taxon>
        <taxon>Bacillati</taxon>
        <taxon>Bacillota</taxon>
        <taxon>Clostridia</taxon>
        <taxon>Eubacteriales</taxon>
        <taxon>Heliobacteriaceae</taxon>
        <taxon>Heliobacterium</taxon>
    </lineage>
</organism>
<feature type="region of interest" description="Disordered" evidence="2">
    <location>
        <begin position="440"/>
        <end position="464"/>
    </location>
</feature>
<evidence type="ECO:0000256" key="1">
    <source>
        <dbReference type="ARBA" id="ARBA00093462"/>
    </source>
</evidence>
<dbReference type="EMBL" id="JACVHF010000014">
    <property type="protein sequence ID" value="MBC9785473.1"/>
    <property type="molecule type" value="Genomic_DNA"/>
</dbReference>
<dbReference type="Pfam" id="PF07261">
    <property type="entry name" value="DnaB_2"/>
    <property type="match status" value="1"/>
</dbReference>
<evidence type="ECO:0000313" key="4">
    <source>
        <dbReference type="EMBL" id="MBC9785473.1"/>
    </source>
</evidence>